<proteinExistence type="predicted"/>
<keyword evidence="2" id="KW-1185">Reference proteome</keyword>
<evidence type="ECO:0000313" key="1">
    <source>
        <dbReference type="EMBL" id="KAH0809242.1"/>
    </source>
</evidence>
<dbReference type="AlphaFoldDB" id="A0A8J6L798"/>
<accession>A0A8J6L798</accession>
<reference evidence="1" key="2">
    <citation type="submission" date="2021-08" db="EMBL/GenBank/DDBJ databases">
        <authorList>
            <person name="Eriksson T."/>
        </authorList>
    </citation>
    <scope>NUCLEOTIDE SEQUENCE</scope>
    <source>
        <strain evidence="1">Stoneville</strain>
        <tissue evidence="1">Whole head</tissue>
    </source>
</reference>
<name>A0A8J6L798_TENMO</name>
<evidence type="ECO:0000313" key="2">
    <source>
        <dbReference type="Proteomes" id="UP000719412"/>
    </source>
</evidence>
<comment type="caution">
    <text evidence="1">The sequence shown here is derived from an EMBL/GenBank/DDBJ whole genome shotgun (WGS) entry which is preliminary data.</text>
</comment>
<organism evidence="1 2">
    <name type="scientific">Tenebrio molitor</name>
    <name type="common">Yellow mealworm beetle</name>
    <dbReference type="NCBI Taxonomy" id="7067"/>
    <lineage>
        <taxon>Eukaryota</taxon>
        <taxon>Metazoa</taxon>
        <taxon>Ecdysozoa</taxon>
        <taxon>Arthropoda</taxon>
        <taxon>Hexapoda</taxon>
        <taxon>Insecta</taxon>
        <taxon>Pterygota</taxon>
        <taxon>Neoptera</taxon>
        <taxon>Endopterygota</taxon>
        <taxon>Coleoptera</taxon>
        <taxon>Polyphaga</taxon>
        <taxon>Cucujiformia</taxon>
        <taxon>Tenebrionidae</taxon>
        <taxon>Tenebrio</taxon>
    </lineage>
</organism>
<dbReference type="Proteomes" id="UP000719412">
    <property type="component" value="Unassembled WGS sequence"/>
</dbReference>
<gene>
    <name evidence="1" type="ORF">GEV33_013547</name>
</gene>
<reference evidence="1" key="1">
    <citation type="journal article" date="2020" name="J Insects Food Feed">
        <title>The yellow mealworm (Tenebrio molitor) genome: a resource for the emerging insects as food and feed industry.</title>
        <authorList>
            <person name="Eriksson T."/>
            <person name="Andere A."/>
            <person name="Kelstrup H."/>
            <person name="Emery V."/>
            <person name="Picard C."/>
        </authorList>
    </citation>
    <scope>NUCLEOTIDE SEQUENCE</scope>
    <source>
        <strain evidence="1">Stoneville</strain>
        <tissue evidence="1">Whole head</tissue>
    </source>
</reference>
<sequence>MAEDEYNKKLESLQQYIPFLNNMIVQLRDPRKKNREQQLTKMVSLHSMITDKKKK</sequence>
<protein>
    <submittedName>
        <fullName evidence="1">Uncharacterized protein</fullName>
    </submittedName>
</protein>
<dbReference type="EMBL" id="JABDTM020028254">
    <property type="protein sequence ID" value="KAH0809242.1"/>
    <property type="molecule type" value="Genomic_DNA"/>
</dbReference>